<feature type="region of interest" description="Disordered" evidence="1">
    <location>
        <begin position="1"/>
        <end position="25"/>
    </location>
</feature>
<evidence type="ECO:0000313" key="4">
    <source>
        <dbReference type="Proteomes" id="UP000224006"/>
    </source>
</evidence>
<dbReference type="PANTHER" id="PTHR36587:SF2">
    <property type="entry name" value="EXPRESSION SITE-ASSOCIATED GENE 3 (ESAG3)-LIKE PROTEIN"/>
    <property type="match status" value="1"/>
</dbReference>
<keyword evidence="2" id="KW-0472">Membrane</keyword>
<evidence type="ECO:0000256" key="1">
    <source>
        <dbReference type="SAM" id="MobiDB-lite"/>
    </source>
</evidence>
<dbReference type="STRING" id="94643.A0A2A9M6C8"/>
<reference evidence="3 4" key="1">
    <citation type="submission" date="2017-09" db="EMBL/GenBank/DDBJ databases">
        <title>Genome sequencing of Besnoitia besnoiti strain Bb-Ger1.</title>
        <authorList>
            <person name="Schares G."/>
            <person name="Venepally P."/>
            <person name="Lorenzi H.A."/>
        </authorList>
    </citation>
    <scope>NUCLEOTIDE SEQUENCE [LARGE SCALE GENOMIC DNA]</scope>
    <source>
        <strain evidence="3 4">Bb-Ger1</strain>
    </source>
</reference>
<gene>
    <name evidence="3" type="ORF">BESB_030770</name>
</gene>
<keyword evidence="2" id="KW-0812">Transmembrane</keyword>
<dbReference type="CDD" id="cd22997">
    <property type="entry name" value="GT_LH"/>
    <property type="match status" value="1"/>
</dbReference>
<feature type="transmembrane region" description="Helical" evidence="2">
    <location>
        <begin position="343"/>
        <end position="367"/>
    </location>
</feature>
<organism evidence="3 4">
    <name type="scientific">Besnoitia besnoiti</name>
    <name type="common">Apicomplexan protozoan</name>
    <dbReference type="NCBI Taxonomy" id="94643"/>
    <lineage>
        <taxon>Eukaryota</taxon>
        <taxon>Sar</taxon>
        <taxon>Alveolata</taxon>
        <taxon>Apicomplexa</taxon>
        <taxon>Conoidasida</taxon>
        <taxon>Coccidia</taxon>
        <taxon>Eucoccidiorida</taxon>
        <taxon>Eimeriorina</taxon>
        <taxon>Sarcocystidae</taxon>
        <taxon>Besnoitia</taxon>
    </lineage>
</organism>
<feature type="compositionally biased region" description="Basic and acidic residues" evidence="1">
    <location>
        <begin position="523"/>
        <end position="534"/>
    </location>
</feature>
<evidence type="ECO:0000313" key="3">
    <source>
        <dbReference type="EMBL" id="PFH31203.1"/>
    </source>
</evidence>
<feature type="transmembrane region" description="Helical" evidence="2">
    <location>
        <begin position="460"/>
        <end position="485"/>
    </location>
</feature>
<feature type="region of interest" description="Disordered" evidence="1">
    <location>
        <begin position="488"/>
        <end position="534"/>
    </location>
</feature>
<keyword evidence="4" id="KW-1185">Reference proteome</keyword>
<feature type="transmembrane region" description="Helical" evidence="2">
    <location>
        <begin position="435"/>
        <end position="454"/>
    </location>
</feature>
<evidence type="ECO:0008006" key="5">
    <source>
        <dbReference type="Google" id="ProtNLM"/>
    </source>
</evidence>
<name>A0A2A9M6C8_BESBE</name>
<dbReference type="AlphaFoldDB" id="A0A2A9M6C8"/>
<dbReference type="KEGG" id="bbes:BESB_030770"/>
<dbReference type="Proteomes" id="UP000224006">
    <property type="component" value="Chromosome XIII"/>
</dbReference>
<feature type="compositionally biased region" description="Polar residues" evidence="1">
    <location>
        <begin position="508"/>
        <end position="522"/>
    </location>
</feature>
<dbReference type="GeneID" id="40308129"/>
<dbReference type="PANTHER" id="PTHR36587">
    <property type="entry name" value="EXPRESSION SITE-ASSOCIATED GENE 3 (ESAG3)-LIKE PROTEIN"/>
    <property type="match status" value="1"/>
</dbReference>
<comment type="caution">
    <text evidence="3">The sequence shown here is derived from an EMBL/GenBank/DDBJ whole genome shotgun (WGS) entry which is preliminary data.</text>
</comment>
<dbReference type="VEuPathDB" id="ToxoDB:BESB_030770"/>
<keyword evidence="2" id="KW-1133">Transmembrane helix</keyword>
<accession>A0A2A9M6C8</accession>
<dbReference type="RefSeq" id="XP_029215212.1">
    <property type="nucleotide sequence ID" value="XM_029361745.1"/>
</dbReference>
<protein>
    <recommendedName>
        <fullName evidence="5">Transmembrane protein</fullName>
    </recommendedName>
</protein>
<proteinExistence type="predicted"/>
<dbReference type="EMBL" id="NWUJ01000016">
    <property type="protein sequence ID" value="PFH31203.1"/>
    <property type="molecule type" value="Genomic_DNA"/>
</dbReference>
<feature type="compositionally biased region" description="Low complexity" evidence="1">
    <location>
        <begin position="16"/>
        <end position="25"/>
    </location>
</feature>
<feature type="compositionally biased region" description="Basic and acidic residues" evidence="1">
    <location>
        <begin position="488"/>
        <end position="499"/>
    </location>
</feature>
<sequence>MSLNSSGAPSAGGGSPPSAALGPDSLLPPSQAYPDSLPPLHIICVATHRDGYFTTLLYSSAMLAADIRCFAWGHKWRGFGTKLLATREFAKTVQPGDIVMLVDAFDSVLLQPKEAIARRFLEFGGRIVVMGEATEHRWGFFKHLFLMYHECLFNGEKGINWPKPLPYADPSLNLRLLNAGGIIGFAKDFIRVYENVDYCTNDQRFLTHMFLAEPFKDIVIDYNCAIFALYRKRHDFKVLSFEEAEKQVRHAVPEFPGEKRSERKAAPAPAFMRCALKGVVVDARTNEAPCVLHIHCRRNADWLMKQLGLPAGEHLNAIHSYIWYAIYSLRGTIGVNAKVARRWGSALSATIVTCVGFIGLGLGLLGWGVREAAKRNLLAVLSEQCGPLLVRLLLQVALFLGVTQSDYPETAESPHSLQAARSLFALPANLSLRPFAVAAMGGGALALRGVSWVLETAFLWRYLFLTGAVLGSAVLTGMTVSMVGLHPDERRHEDATEKNLKKKAARMSGTSTTSTREQSPESSSRKDSGCRRRR</sequence>
<evidence type="ECO:0000256" key="2">
    <source>
        <dbReference type="SAM" id="Phobius"/>
    </source>
</evidence>
<dbReference type="OrthoDB" id="69177at2759"/>